<comment type="caution">
    <text evidence="2">The sequence shown here is derived from an EMBL/GenBank/DDBJ whole genome shotgun (WGS) entry which is preliminary data.</text>
</comment>
<dbReference type="PANTHER" id="PTHR47587:SF2">
    <property type="entry name" value="OS05G0103500 PROTEIN"/>
    <property type="match status" value="1"/>
</dbReference>
<name>A0A835Y9E1_9CHLO</name>
<gene>
    <name evidence="2" type="ORF">HYH03_004296</name>
</gene>
<protein>
    <submittedName>
        <fullName evidence="2">Uncharacterized protein</fullName>
    </submittedName>
</protein>
<evidence type="ECO:0000256" key="1">
    <source>
        <dbReference type="SAM" id="MobiDB-lite"/>
    </source>
</evidence>
<dbReference type="EMBL" id="JAEHOE010000013">
    <property type="protein sequence ID" value="KAG2497549.1"/>
    <property type="molecule type" value="Genomic_DNA"/>
</dbReference>
<proteinExistence type="predicted"/>
<accession>A0A835Y9E1</accession>
<dbReference type="OrthoDB" id="541597at2759"/>
<dbReference type="Proteomes" id="UP000612055">
    <property type="component" value="Unassembled WGS sequence"/>
</dbReference>
<evidence type="ECO:0000313" key="2">
    <source>
        <dbReference type="EMBL" id="KAG2497549.1"/>
    </source>
</evidence>
<organism evidence="2 3">
    <name type="scientific">Edaphochlamys debaryana</name>
    <dbReference type="NCBI Taxonomy" id="47281"/>
    <lineage>
        <taxon>Eukaryota</taxon>
        <taxon>Viridiplantae</taxon>
        <taxon>Chlorophyta</taxon>
        <taxon>core chlorophytes</taxon>
        <taxon>Chlorophyceae</taxon>
        <taxon>CS clade</taxon>
        <taxon>Chlamydomonadales</taxon>
        <taxon>Chlamydomonadales incertae sedis</taxon>
        <taxon>Edaphochlamys</taxon>
    </lineage>
</organism>
<dbReference type="AlphaFoldDB" id="A0A835Y9E1"/>
<sequence length="144" mass="15556">MPGQGHEVTFSVGLLEKLAGLRKKEAPKPSAPRMPIQLPSRPPVSPDAARLVAQDVALSRQLQATREVAGLLVKQEAAEVARMRGMAEALLREHSVTPKPLPCQGEGQSCWACFRDHPAEAWRCEGLARAYQDCATSAFSASRA</sequence>
<feature type="region of interest" description="Disordered" evidence="1">
    <location>
        <begin position="22"/>
        <end position="46"/>
    </location>
</feature>
<reference evidence="2" key="1">
    <citation type="journal article" date="2020" name="bioRxiv">
        <title>Comparative genomics of Chlamydomonas.</title>
        <authorList>
            <person name="Craig R.J."/>
            <person name="Hasan A.R."/>
            <person name="Ness R.W."/>
            <person name="Keightley P.D."/>
        </authorList>
    </citation>
    <scope>NUCLEOTIDE SEQUENCE</scope>
    <source>
        <strain evidence="2">CCAP 11/70</strain>
    </source>
</reference>
<keyword evidence="3" id="KW-1185">Reference proteome</keyword>
<evidence type="ECO:0000313" key="3">
    <source>
        <dbReference type="Proteomes" id="UP000612055"/>
    </source>
</evidence>
<dbReference type="PANTHER" id="PTHR47587">
    <property type="entry name" value="OS05G0103500 PROTEIN"/>
    <property type="match status" value="1"/>
</dbReference>